<evidence type="ECO:0008006" key="3">
    <source>
        <dbReference type="Google" id="ProtNLM"/>
    </source>
</evidence>
<protein>
    <recommendedName>
        <fullName evidence="3">RNA ligase domain-containing protein</fullName>
    </recommendedName>
</protein>
<dbReference type="AlphaFoldDB" id="A0A1F6D7D8"/>
<gene>
    <name evidence="1" type="ORF">A3F84_13230</name>
</gene>
<evidence type="ECO:0000313" key="1">
    <source>
        <dbReference type="EMBL" id="OGG57240.1"/>
    </source>
</evidence>
<dbReference type="EMBL" id="MFKF01000006">
    <property type="protein sequence ID" value="OGG57240.1"/>
    <property type="molecule type" value="Genomic_DNA"/>
</dbReference>
<comment type="caution">
    <text evidence="1">The sequence shown here is derived from an EMBL/GenBank/DDBJ whole genome shotgun (WGS) entry which is preliminary data.</text>
</comment>
<accession>A0A1F6D7D8</accession>
<dbReference type="Proteomes" id="UP000178606">
    <property type="component" value="Unassembled WGS sequence"/>
</dbReference>
<proteinExistence type="predicted"/>
<reference evidence="1 2" key="1">
    <citation type="journal article" date="2016" name="Nat. Commun.">
        <title>Thousands of microbial genomes shed light on interconnected biogeochemical processes in an aquifer system.</title>
        <authorList>
            <person name="Anantharaman K."/>
            <person name="Brown C.T."/>
            <person name="Hug L.A."/>
            <person name="Sharon I."/>
            <person name="Castelle C.J."/>
            <person name="Probst A.J."/>
            <person name="Thomas B.C."/>
            <person name="Singh A."/>
            <person name="Wilkins M.J."/>
            <person name="Karaoz U."/>
            <person name="Brodie E.L."/>
            <person name="Williams K.H."/>
            <person name="Hubbard S.S."/>
            <person name="Banfield J.F."/>
        </authorList>
    </citation>
    <scope>NUCLEOTIDE SEQUENCE [LARGE SCALE GENOMIC DNA]</scope>
    <source>
        <strain evidence="2">RIFCSPLOWO2_12_FULL_64_10</strain>
    </source>
</reference>
<evidence type="ECO:0000313" key="2">
    <source>
        <dbReference type="Proteomes" id="UP000178606"/>
    </source>
</evidence>
<organism evidence="1 2">
    <name type="scientific">Handelsmanbacteria sp. (strain RIFCSPLOWO2_12_FULL_64_10)</name>
    <dbReference type="NCBI Taxonomy" id="1817868"/>
    <lineage>
        <taxon>Bacteria</taxon>
        <taxon>Candidatus Handelsmaniibacteriota</taxon>
    </lineage>
</organism>
<name>A0A1F6D7D8_HANXR</name>
<sequence length="368" mass="41583">MGLEEKWLQPFEVQDPFNGDADLRGYLSLRPDHRYGALAVTHVNGRPAPQRIFATPKLHYPFDRTGAFHFPPVQGIAIYEKLDGTNVLAYRYGDAGGNLHTTYKLRLFPVLRNGKWGAFLDMWREMLRRYPSIEGLPEKNDCSVSFELYGAQNAHLILYEQPLDCALLFGVDRSGNIIPPSRLETGGVPTPRLYGELRAGEDPVAEYARIREEIESDIEKLEDGKLKGSEGAVWYVTPASGETVVFKCKPDSVEEVHWTQGINKAAVTMTCWNLLETSDVLSYETLLPLLLEDYTQEEIDGFRAHVDACIEEVNRELEFRRRVLEEYAKVGLSIAQDKGAVMRALSGKFNRGEMKKVYALIAQHGQRA</sequence>